<evidence type="ECO:0000256" key="7">
    <source>
        <dbReference type="SAM" id="Phobius"/>
    </source>
</evidence>
<dbReference type="EMBL" id="JAUHTQ010000015">
    <property type="protein sequence ID" value="MDN4495016.1"/>
    <property type="molecule type" value="Genomic_DNA"/>
</dbReference>
<keyword evidence="11" id="KW-1185">Reference proteome</keyword>
<dbReference type="InterPro" id="IPR017871">
    <property type="entry name" value="ABC_transporter-like_CS"/>
</dbReference>
<evidence type="ECO:0000313" key="10">
    <source>
        <dbReference type="EMBL" id="MDN4495016.1"/>
    </source>
</evidence>
<dbReference type="InterPro" id="IPR039421">
    <property type="entry name" value="Type_1_exporter"/>
</dbReference>
<dbReference type="Pfam" id="PF00664">
    <property type="entry name" value="ABC_membrane"/>
    <property type="match status" value="1"/>
</dbReference>
<name>A0ABT8GUJ8_9BACL</name>
<accession>A0ABT8GUJ8</accession>
<dbReference type="Proteomes" id="UP001172743">
    <property type="component" value="Unassembled WGS sequence"/>
</dbReference>
<dbReference type="InterPro" id="IPR003593">
    <property type="entry name" value="AAA+_ATPase"/>
</dbReference>
<dbReference type="InterPro" id="IPR011527">
    <property type="entry name" value="ABC1_TM_dom"/>
</dbReference>
<sequence>MDSIKRYMRFVKPYRWEILLTIAIGILKFAIPLFIPILIKIVIDNIIGAAHLTNSEKITQLFYWLGGTVILFFIIRPPIEYYRQYFAQHVGNKVLFDIRQELFGHLQKLSLKYYANTRAGEVISRVINDVEQTKNFIMIGLMNLWLDVATILIAIGIMLTMDVKLTLVAIIALPFFGFSVKYFFGKLRDLTRKRSQALAHVQSYLHERVSGMSIIKSFTLEKHEQQIFDKENGEFLDRALDHTKWNAKSFAVVNTITDIAPLLVIGFAGYQVIQGELTVGTMAAFYAYIERLYSPLRRLVNSSTTLTQSIASMDRMFELMDEEYDVQDKKNALELPPVKGQVSFENVDFQYEKDGQMVLNNINFDIQPGQTAAFVGMSGGGKSTIVSLIPRFYNVTGGAVKIDGIDVKDAVIHSLRAQIGIVLQDNILFSDSVKQNILMGKPGATDDEVIAAAKAANAHDFIMTLPDGYDTKVGERGVKLSGGQKQRVAIARVFLKNPPILVLDEATSALDLESEALIQDSLDRLASNRTTIIIAHRLSTITHADKIFVIDHGELVEEGNHETLMKKQGVYYDLFQIQKLD</sequence>
<feature type="transmembrane region" description="Helical" evidence="7">
    <location>
        <begin position="136"/>
        <end position="159"/>
    </location>
</feature>
<keyword evidence="5 7" id="KW-1133">Transmembrane helix</keyword>
<dbReference type="PROSITE" id="PS00211">
    <property type="entry name" value="ABC_TRANSPORTER_1"/>
    <property type="match status" value="1"/>
</dbReference>
<dbReference type="PROSITE" id="PS50893">
    <property type="entry name" value="ABC_TRANSPORTER_2"/>
    <property type="match status" value="1"/>
</dbReference>
<evidence type="ECO:0000256" key="2">
    <source>
        <dbReference type="ARBA" id="ARBA00022692"/>
    </source>
</evidence>
<dbReference type="SMART" id="SM00382">
    <property type="entry name" value="AAA"/>
    <property type="match status" value="1"/>
</dbReference>
<dbReference type="Gene3D" id="3.40.50.300">
    <property type="entry name" value="P-loop containing nucleotide triphosphate hydrolases"/>
    <property type="match status" value="1"/>
</dbReference>
<dbReference type="InterPro" id="IPR027417">
    <property type="entry name" value="P-loop_NTPase"/>
</dbReference>
<proteinExistence type="predicted"/>
<evidence type="ECO:0000256" key="5">
    <source>
        <dbReference type="ARBA" id="ARBA00022989"/>
    </source>
</evidence>
<keyword evidence="2 7" id="KW-0812">Transmembrane</keyword>
<evidence type="ECO:0000256" key="6">
    <source>
        <dbReference type="ARBA" id="ARBA00023136"/>
    </source>
</evidence>
<keyword evidence="3" id="KW-0547">Nucleotide-binding</keyword>
<feature type="transmembrane region" description="Helical" evidence="7">
    <location>
        <begin position="20"/>
        <end position="41"/>
    </location>
</feature>
<dbReference type="PANTHER" id="PTHR43394">
    <property type="entry name" value="ATP-DEPENDENT PERMEASE MDL1, MITOCHONDRIAL"/>
    <property type="match status" value="1"/>
</dbReference>
<feature type="transmembrane region" description="Helical" evidence="7">
    <location>
        <begin position="61"/>
        <end position="79"/>
    </location>
</feature>
<dbReference type="GO" id="GO:0005524">
    <property type="term" value="F:ATP binding"/>
    <property type="evidence" value="ECO:0007669"/>
    <property type="project" value="UniProtKB-KW"/>
</dbReference>
<dbReference type="InterPro" id="IPR036640">
    <property type="entry name" value="ABC1_TM_sf"/>
</dbReference>
<evidence type="ECO:0000256" key="1">
    <source>
        <dbReference type="ARBA" id="ARBA00004651"/>
    </source>
</evidence>
<evidence type="ECO:0000256" key="4">
    <source>
        <dbReference type="ARBA" id="ARBA00022840"/>
    </source>
</evidence>
<evidence type="ECO:0000259" key="9">
    <source>
        <dbReference type="PROSITE" id="PS50929"/>
    </source>
</evidence>
<feature type="domain" description="ABC transmembrane type-1" evidence="9">
    <location>
        <begin position="19"/>
        <end position="308"/>
    </location>
</feature>
<keyword evidence="4 10" id="KW-0067">ATP-binding</keyword>
<reference evidence="10" key="1">
    <citation type="submission" date="2023-07" db="EMBL/GenBank/DDBJ databases">
        <title>Ureibacillus sp. isolated from freshwater well.</title>
        <authorList>
            <person name="Kirdat K."/>
            <person name="Bhatt A."/>
            <person name="Teware R."/>
            <person name="Bhavsar Y."/>
            <person name="Yadav A."/>
        </authorList>
    </citation>
    <scope>NUCLEOTIDE SEQUENCE</scope>
    <source>
        <strain evidence="10">BA0131</strain>
    </source>
</reference>
<evidence type="ECO:0000259" key="8">
    <source>
        <dbReference type="PROSITE" id="PS50893"/>
    </source>
</evidence>
<gene>
    <name evidence="10" type="ORF">QYB95_15795</name>
</gene>
<dbReference type="InterPro" id="IPR003439">
    <property type="entry name" value="ABC_transporter-like_ATP-bd"/>
</dbReference>
<dbReference type="CDD" id="cd18554">
    <property type="entry name" value="ABC_6TM_Sav1866_like"/>
    <property type="match status" value="1"/>
</dbReference>
<evidence type="ECO:0000313" key="11">
    <source>
        <dbReference type="Proteomes" id="UP001172743"/>
    </source>
</evidence>
<feature type="transmembrane region" description="Helical" evidence="7">
    <location>
        <begin position="165"/>
        <end position="184"/>
    </location>
</feature>
<keyword evidence="6 7" id="KW-0472">Membrane</keyword>
<dbReference type="SUPFAM" id="SSF90123">
    <property type="entry name" value="ABC transporter transmembrane region"/>
    <property type="match status" value="1"/>
</dbReference>
<dbReference type="SUPFAM" id="SSF52540">
    <property type="entry name" value="P-loop containing nucleoside triphosphate hydrolases"/>
    <property type="match status" value="1"/>
</dbReference>
<dbReference type="Pfam" id="PF00005">
    <property type="entry name" value="ABC_tran"/>
    <property type="match status" value="1"/>
</dbReference>
<comment type="caution">
    <text evidence="10">The sequence shown here is derived from an EMBL/GenBank/DDBJ whole genome shotgun (WGS) entry which is preliminary data.</text>
</comment>
<protein>
    <submittedName>
        <fullName evidence="10">ABC transporter ATP-binding protein</fullName>
    </submittedName>
</protein>
<dbReference type="Gene3D" id="1.20.1560.10">
    <property type="entry name" value="ABC transporter type 1, transmembrane domain"/>
    <property type="match status" value="1"/>
</dbReference>
<comment type="subcellular location">
    <subcellularLocation>
        <location evidence="1">Cell membrane</location>
        <topology evidence="1">Multi-pass membrane protein</topology>
    </subcellularLocation>
</comment>
<dbReference type="PANTHER" id="PTHR43394:SF1">
    <property type="entry name" value="ATP-BINDING CASSETTE SUB-FAMILY B MEMBER 10, MITOCHONDRIAL"/>
    <property type="match status" value="1"/>
</dbReference>
<organism evidence="10 11">
    <name type="scientific">Ureibacillus aquaedulcis</name>
    <dbReference type="NCBI Taxonomy" id="3058421"/>
    <lineage>
        <taxon>Bacteria</taxon>
        <taxon>Bacillati</taxon>
        <taxon>Bacillota</taxon>
        <taxon>Bacilli</taxon>
        <taxon>Bacillales</taxon>
        <taxon>Caryophanaceae</taxon>
        <taxon>Ureibacillus</taxon>
    </lineage>
</organism>
<dbReference type="PROSITE" id="PS50929">
    <property type="entry name" value="ABC_TM1F"/>
    <property type="match status" value="1"/>
</dbReference>
<evidence type="ECO:0000256" key="3">
    <source>
        <dbReference type="ARBA" id="ARBA00022741"/>
    </source>
</evidence>
<dbReference type="RefSeq" id="WP_301139338.1">
    <property type="nucleotide sequence ID" value="NZ_JAUHTQ010000015.1"/>
</dbReference>
<feature type="domain" description="ABC transporter" evidence="8">
    <location>
        <begin position="342"/>
        <end position="577"/>
    </location>
</feature>